<evidence type="ECO:0000313" key="5">
    <source>
        <dbReference type="Proteomes" id="UP000245793"/>
    </source>
</evidence>
<dbReference type="RefSeq" id="WP_165803537.1">
    <property type="nucleotide sequence ID" value="NZ_QEKV01000001.1"/>
</dbReference>
<dbReference type="AlphaFoldDB" id="A0A2U1E6S0"/>
<keyword evidence="5" id="KW-1185">Reference proteome</keyword>
<dbReference type="GO" id="GO:0005524">
    <property type="term" value="F:ATP binding"/>
    <property type="evidence" value="ECO:0007669"/>
    <property type="project" value="UniProtKB-KW"/>
</dbReference>
<evidence type="ECO:0000259" key="3">
    <source>
        <dbReference type="PROSITE" id="PS50893"/>
    </source>
</evidence>
<dbReference type="GO" id="GO:0005886">
    <property type="term" value="C:plasma membrane"/>
    <property type="evidence" value="ECO:0007669"/>
    <property type="project" value="TreeGrafter"/>
</dbReference>
<dbReference type="GO" id="GO:0016887">
    <property type="term" value="F:ATP hydrolysis activity"/>
    <property type="evidence" value="ECO:0007669"/>
    <property type="project" value="InterPro"/>
</dbReference>
<dbReference type="InterPro" id="IPR017871">
    <property type="entry name" value="ABC_transporter-like_CS"/>
</dbReference>
<dbReference type="PANTHER" id="PTHR24220:SF86">
    <property type="entry name" value="ABC TRANSPORTER ABCH.1"/>
    <property type="match status" value="1"/>
</dbReference>
<dbReference type="GO" id="GO:0022857">
    <property type="term" value="F:transmembrane transporter activity"/>
    <property type="evidence" value="ECO:0007669"/>
    <property type="project" value="TreeGrafter"/>
</dbReference>
<organism evidence="4 5">
    <name type="scientific">Ezakiella coagulans</name>
    <dbReference type="NCBI Taxonomy" id="46507"/>
    <lineage>
        <taxon>Bacteria</taxon>
        <taxon>Bacillati</taxon>
        <taxon>Bacillota</taxon>
        <taxon>Tissierellia</taxon>
        <taxon>Ezakiella</taxon>
    </lineage>
</organism>
<dbReference type="EMBL" id="QEKV01000001">
    <property type="protein sequence ID" value="PVY95595.1"/>
    <property type="molecule type" value="Genomic_DNA"/>
</dbReference>
<sequence length="218" mass="25117">MINIKNIEKRYDDNLILNGLSLDIEEGESILITGENGVGKTTLLRIMALLDFNYNGEYFIKGTDTKKMKADTVSEYRNKFFGFSHQREIFMEDGTVRDNIEIPLKISESNRDEKTRKLDFAVQFLELEGILDKQTRFLSGGERKKISIARAIINEPEVLILDEPFSFLSEKLVIKLLGYVEERIENNKSNIIVTHDFGVIKNLNMKKMILENGRLTDC</sequence>
<dbReference type="Gene3D" id="3.40.50.300">
    <property type="entry name" value="P-loop containing nucleotide triphosphate hydrolases"/>
    <property type="match status" value="1"/>
</dbReference>
<dbReference type="PANTHER" id="PTHR24220">
    <property type="entry name" value="IMPORT ATP-BINDING PROTEIN"/>
    <property type="match status" value="1"/>
</dbReference>
<accession>A0A2U1E6S0</accession>
<dbReference type="Proteomes" id="UP000245793">
    <property type="component" value="Unassembled WGS sequence"/>
</dbReference>
<dbReference type="Pfam" id="PF00005">
    <property type="entry name" value="ABC_tran"/>
    <property type="match status" value="1"/>
</dbReference>
<evidence type="ECO:0000256" key="1">
    <source>
        <dbReference type="ARBA" id="ARBA00022741"/>
    </source>
</evidence>
<evidence type="ECO:0000313" key="4">
    <source>
        <dbReference type="EMBL" id="PVY95595.1"/>
    </source>
</evidence>
<name>A0A2U1E6S0_9FIRM</name>
<reference evidence="4 5" key="1">
    <citation type="submission" date="2018-04" db="EMBL/GenBank/DDBJ databases">
        <title>Genomic Encyclopedia of Type Strains, Phase IV (KMG-IV): sequencing the most valuable type-strain genomes for metagenomic binning, comparative biology and taxonomic classification.</title>
        <authorList>
            <person name="Goeker M."/>
        </authorList>
    </citation>
    <scope>NUCLEOTIDE SEQUENCE [LARGE SCALE GENOMIC DNA]</scope>
    <source>
        <strain evidence="4 5">DSM 20705</strain>
    </source>
</reference>
<dbReference type="InterPro" id="IPR003439">
    <property type="entry name" value="ABC_transporter-like_ATP-bd"/>
</dbReference>
<protein>
    <submittedName>
        <fullName evidence="4">Putative ABC transport system ATP-binding protein</fullName>
    </submittedName>
</protein>
<feature type="domain" description="ABC transporter" evidence="3">
    <location>
        <begin position="2"/>
        <end position="217"/>
    </location>
</feature>
<evidence type="ECO:0000256" key="2">
    <source>
        <dbReference type="ARBA" id="ARBA00022840"/>
    </source>
</evidence>
<dbReference type="InterPro" id="IPR003593">
    <property type="entry name" value="AAA+_ATPase"/>
</dbReference>
<proteinExistence type="predicted"/>
<dbReference type="PROSITE" id="PS00211">
    <property type="entry name" value="ABC_TRANSPORTER_1"/>
    <property type="match status" value="1"/>
</dbReference>
<comment type="caution">
    <text evidence="4">The sequence shown here is derived from an EMBL/GenBank/DDBJ whole genome shotgun (WGS) entry which is preliminary data.</text>
</comment>
<keyword evidence="2 4" id="KW-0067">ATP-binding</keyword>
<keyword evidence="1" id="KW-0547">Nucleotide-binding</keyword>
<dbReference type="PROSITE" id="PS50893">
    <property type="entry name" value="ABC_TRANSPORTER_2"/>
    <property type="match status" value="1"/>
</dbReference>
<dbReference type="InterPro" id="IPR015854">
    <property type="entry name" value="ABC_transpr_LolD-like"/>
</dbReference>
<dbReference type="SUPFAM" id="SSF52540">
    <property type="entry name" value="P-loop containing nucleoside triphosphate hydrolases"/>
    <property type="match status" value="1"/>
</dbReference>
<dbReference type="InterPro" id="IPR027417">
    <property type="entry name" value="P-loop_NTPase"/>
</dbReference>
<dbReference type="SMART" id="SM00382">
    <property type="entry name" value="AAA"/>
    <property type="match status" value="1"/>
</dbReference>
<gene>
    <name evidence="4" type="ORF">C7381_101121</name>
</gene>